<feature type="transmembrane region" description="Helical" evidence="5">
    <location>
        <begin position="156"/>
        <end position="177"/>
    </location>
</feature>
<dbReference type="AlphaFoldDB" id="A0A6J7EGB1"/>
<evidence type="ECO:0000256" key="1">
    <source>
        <dbReference type="ARBA" id="ARBA00004127"/>
    </source>
</evidence>
<evidence type="ECO:0000256" key="3">
    <source>
        <dbReference type="ARBA" id="ARBA00022989"/>
    </source>
</evidence>
<gene>
    <name evidence="6" type="ORF">UFOPK3376_01664</name>
</gene>
<comment type="subcellular location">
    <subcellularLocation>
        <location evidence="1">Endomembrane system</location>
        <topology evidence="1">Multi-pass membrane protein</topology>
    </subcellularLocation>
</comment>
<evidence type="ECO:0000256" key="4">
    <source>
        <dbReference type="ARBA" id="ARBA00023136"/>
    </source>
</evidence>
<reference evidence="6" key="1">
    <citation type="submission" date="2020-05" db="EMBL/GenBank/DDBJ databases">
        <authorList>
            <person name="Chiriac C."/>
            <person name="Salcher M."/>
            <person name="Ghai R."/>
            <person name="Kavagutti S V."/>
        </authorList>
    </citation>
    <scope>NUCLEOTIDE SEQUENCE</scope>
</reference>
<proteinExistence type="predicted"/>
<sequence length="211" mass="21443">MSDGLISNVSLVIGFAGTGAKSDLVRLAGFAGAIAGAVSMGAGEWISISAQNELIHRELVVERRELGVNAAAEQAELAAMYQGHGMEPATALQAAAEVMRSPEAALAVHAREEFGMDPDELPVAMQAALLSFACFLVGAVLPVVPWLTGSGSSAKWASILIGVVGAAGLGAAVGTFAERNKTLSALRQVAILLGACAVTYGIGKLLNVNVS</sequence>
<dbReference type="Pfam" id="PF01988">
    <property type="entry name" value="VIT1"/>
    <property type="match status" value="1"/>
</dbReference>
<name>A0A6J7EGB1_9ZZZZ</name>
<dbReference type="InterPro" id="IPR008217">
    <property type="entry name" value="Ccc1_fam"/>
</dbReference>
<keyword evidence="3 5" id="KW-1133">Transmembrane helix</keyword>
<evidence type="ECO:0000256" key="2">
    <source>
        <dbReference type="ARBA" id="ARBA00022692"/>
    </source>
</evidence>
<dbReference type="GO" id="GO:0005384">
    <property type="term" value="F:manganese ion transmembrane transporter activity"/>
    <property type="evidence" value="ECO:0007669"/>
    <property type="project" value="InterPro"/>
</dbReference>
<dbReference type="PANTHER" id="PTHR31851">
    <property type="entry name" value="FE(2+)/MN(2+) TRANSPORTER PCL1"/>
    <property type="match status" value="1"/>
</dbReference>
<evidence type="ECO:0000313" key="6">
    <source>
        <dbReference type="EMBL" id="CAB4882347.1"/>
    </source>
</evidence>
<dbReference type="GO" id="GO:0030026">
    <property type="term" value="P:intracellular manganese ion homeostasis"/>
    <property type="evidence" value="ECO:0007669"/>
    <property type="project" value="InterPro"/>
</dbReference>
<evidence type="ECO:0000256" key="5">
    <source>
        <dbReference type="SAM" id="Phobius"/>
    </source>
</evidence>
<accession>A0A6J7EGB1</accession>
<protein>
    <submittedName>
        <fullName evidence="6">Unannotated protein</fullName>
    </submittedName>
</protein>
<keyword evidence="4 5" id="KW-0472">Membrane</keyword>
<dbReference type="GO" id="GO:0012505">
    <property type="term" value="C:endomembrane system"/>
    <property type="evidence" value="ECO:0007669"/>
    <property type="project" value="UniProtKB-SubCell"/>
</dbReference>
<feature type="transmembrane region" description="Helical" evidence="5">
    <location>
        <begin position="121"/>
        <end position="144"/>
    </location>
</feature>
<feature type="transmembrane region" description="Helical" evidence="5">
    <location>
        <begin position="189"/>
        <end position="206"/>
    </location>
</feature>
<keyword evidence="2 5" id="KW-0812">Transmembrane</keyword>
<dbReference type="EMBL" id="CAFBLP010000040">
    <property type="protein sequence ID" value="CAB4882347.1"/>
    <property type="molecule type" value="Genomic_DNA"/>
</dbReference>
<organism evidence="6">
    <name type="scientific">freshwater metagenome</name>
    <dbReference type="NCBI Taxonomy" id="449393"/>
    <lineage>
        <taxon>unclassified sequences</taxon>
        <taxon>metagenomes</taxon>
        <taxon>ecological metagenomes</taxon>
    </lineage>
</organism>